<keyword evidence="2 5" id="KW-0812">Transmembrane</keyword>
<dbReference type="CDD" id="cd06261">
    <property type="entry name" value="TM_PBP2"/>
    <property type="match status" value="1"/>
</dbReference>
<comment type="similarity">
    <text evidence="5">Belongs to the binding-protein-dependent transport system permease family.</text>
</comment>
<keyword evidence="3 5" id="KW-1133">Transmembrane helix</keyword>
<evidence type="ECO:0000256" key="2">
    <source>
        <dbReference type="ARBA" id="ARBA00022692"/>
    </source>
</evidence>
<reference evidence="8" key="1">
    <citation type="submission" date="2017-02" db="EMBL/GenBank/DDBJ databases">
        <authorList>
            <person name="Varghese N."/>
            <person name="Submissions S."/>
        </authorList>
    </citation>
    <scope>NUCLEOTIDE SEQUENCE [LARGE SCALE GENOMIC DNA]</scope>
    <source>
        <strain evidence="8">ATCC 35199</strain>
    </source>
</reference>
<evidence type="ECO:0000313" key="7">
    <source>
        <dbReference type="EMBL" id="SKB46528.1"/>
    </source>
</evidence>
<feature type="transmembrane region" description="Helical" evidence="5">
    <location>
        <begin position="196"/>
        <end position="221"/>
    </location>
</feature>
<dbReference type="Gene3D" id="1.10.3720.10">
    <property type="entry name" value="MetI-like"/>
    <property type="match status" value="1"/>
</dbReference>
<feature type="transmembrane region" description="Helical" evidence="5">
    <location>
        <begin position="256"/>
        <end position="276"/>
    </location>
</feature>
<accession>A0A1T5BH01</accession>
<proteinExistence type="inferred from homology"/>
<feature type="transmembrane region" description="Helical" evidence="5">
    <location>
        <begin position="7"/>
        <end position="27"/>
    </location>
</feature>
<keyword evidence="5" id="KW-0813">Transport</keyword>
<evidence type="ECO:0000256" key="1">
    <source>
        <dbReference type="ARBA" id="ARBA00004141"/>
    </source>
</evidence>
<sequence length="288" mass="32209">MKILLKPYLMLLPVLIILIGILGIGVMTTFTQSIGYFSAIGSNDFTLDNYMRLLTDKGLIESLVFSMRTSFISAFISTLGGVILAVAVYKLGNEGDLLSKSFRIPIIVPHLLSVLLIYNIFSQTGILARVLFSLGVIDSFESFPQILYLKNGFGIILAYVWKELPFIAFITYNVLSKLSTKLSDAARNLGASSFQAMRYVVIPLLIPSILSSFILVFAFSFGAYEIPMLLGATYPKALPVKAYIEYINPILSNRPYAMAINFFIASMGLFLAYIYFKCFERVTRYEKQ</sequence>
<dbReference type="InterPro" id="IPR000515">
    <property type="entry name" value="MetI-like"/>
</dbReference>
<keyword evidence="4 5" id="KW-0472">Membrane</keyword>
<gene>
    <name evidence="7" type="ORF">SAMN02745120_1617</name>
</gene>
<feature type="transmembrane region" description="Helical" evidence="5">
    <location>
        <begin position="111"/>
        <end position="132"/>
    </location>
</feature>
<dbReference type="PROSITE" id="PS50928">
    <property type="entry name" value="ABC_TM1"/>
    <property type="match status" value="1"/>
</dbReference>
<dbReference type="OrthoDB" id="9785836at2"/>
<dbReference type="RefSeq" id="WP_079589476.1">
    <property type="nucleotide sequence ID" value="NZ_FUYN01000003.1"/>
</dbReference>
<dbReference type="SUPFAM" id="SSF161098">
    <property type="entry name" value="MetI-like"/>
    <property type="match status" value="1"/>
</dbReference>
<dbReference type="AlphaFoldDB" id="A0A1T5BH01"/>
<protein>
    <submittedName>
        <fullName evidence="7">Putative spermidine/putrescine transport system permease protein</fullName>
    </submittedName>
</protein>
<dbReference type="Pfam" id="PF00528">
    <property type="entry name" value="BPD_transp_1"/>
    <property type="match status" value="1"/>
</dbReference>
<dbReference type="InterPro" id="IPR035906">
    <property type="entry name" value="MetI-like_sf"/>
</dbReference>
<dbReference type="GO" id="GO:0005886">
    <property type="term" value="C:plasma membrane"/>
    <property type="evidence" value="ECO:0007669"/>
    <property type="project" value="UniProtKB-SubCell"/>
</dbReference>
<feature type="domain" description="ABC transmembrane type-1" evidence="6">
    <location>
        <begin position="63"/>
        <end position="275"/>
    </location>
</feature>
<evidence type="ECO:0000259" key="6">
    <source>
        <dbReference type="PROSITE" id="PS50928"/>
    </source>
</evidence>
<feature type="transmembrane region" description="Helical" evidence="5">
    <location>
        <begin position="71"/>
        <end position="91"/>
    </location>
</feature>
<name>A0A1T5BH01_9FIRM</name>
<evidence type="ECO:0000313" key="8">
    <source>
        <dbReference type="Proteomes" id="UP000243406"/>
    </source>
</evidence>
<evidence type="ECO:0000256" key="4">
    <source>
        <dbReference type="ARBA" id="ARBA00023136"/>
    </source>
</evidence>
<keyword evidence="8" id="KW-1185">Reference proteome</keyword>
<evidence type="ECO:0000256" key="3">
    <source>
        <dbReference type="ARBA" id="ARBA00022989"/>
    </source>
</evidence>
<feature type="transmembrane region" description="Helical" evidence="5">
    <location>
        <begin position="152"/>
        <end position="175"/>
    </location>
</feature>
<dbReference type="Proteomes" id="UP000243406">
    <property type="component" value="Unassembled WGS sequence"/>
</dbReference>
<dbReference type="PANTHER" id="PTHR43759:SF1">
    <property type="entry name" value="GLUCOSE IMPORT SYSTEM PERMEASE PROTEIN GLCT"/>
    <property type="match status" value="1"/>
</dbReference>
<dbReference type="PANTHER" id="PTHR43759">
    <property type="entry name" value="TREHALOSE TRANSPORT SYSTEM PERMEASE PROTEIN SUGA"/>
    <property type="match status" value="1"/>
</dbReference>
<comment type="subcellular location">
    <subcellularLocation>
        <location evidence="5">Cell membrane</location>
        <topology evidence="5">Multi-pass membrane protein</topology>
    </subcellularLocation>
    <subcellularLocation>
        <location evidence="1">Membrane</location>
        <topology evidence="1">Multi-pass membrane protein</topology>
    </subcellularLocation>
</comment>
<dbReference type="InterPro" id="IPR052730">
    <property type="entry name" value="Sugar_ABC_transporter"/>
</dbReference>
<organism evidence="7 8">
    <name type="scientific">Acetoanaerobium noterae</name>
    <dbReference type="NCBI Taxonomy" id="745369"/>
    <lineage>
        <taxon>Bacteria</taxon>
        <taxon>Bacillati</taxon>
        <taxon>Bacillota</taxon>
        <taxon>Clostridia</taxon>
        <taxon>Peptostreptococcales</taxon>
        <taxon>Filifactoraceae</taxon>
        <taxon>Acetoanaerobium</taxon>
    </lineage>
</organism>
<evidence type="ECO:0000256" key="5">
    <source>
        <dbReference type="RuleBase" id="RU363032"/>
    </source>
</evidence>
<dbReference type="GO" id="GO:0055085">
    <property type="term" value="P:transmembrane transport"/>
    <property type="evidence" value="ECO:0007669"/>
    <property type="project" value="InterPro"/>
</dbReference>
<dbReference type="EMBL" id="FUYN01000003">
    <property type="protein sequence ID" value="SKB46528.1"/>
    <property type="molecule type" value="Genomic_DNA"/>
</dbReference>